<evidence type="ECO:0000313" key="2">
    <source>
        <dbReference type="Proteomes" id="UP000554286"/>
    </source>
</evidence>
<evidence type="ECO:0000313" key="1">
    <source>
        <dbReference type="EMBL" id="MBB4267692.1"/>
    </source>
</evidence>
<sequence>MTARRLAPHELPDWPRSMGLELAAAYVGLSPSKFWGEVNKQGSTAPQPIALTAGRRVWLKEDLDAWLDRAAGRVHDEATGNAWLNSLKAGAA</sequence>
<gene>
    <name evidence="1" type="ORF">GGD89_003339</name>
</gene>
<keyword evidence="2" id="KW-1185">Reference proteome</keyword>
<accession>A0A7W6WBM4</accession>
<keyword evidence="1" id="KW-0238">DNA-binding</keyword>
<name>A0A7W6WBM4_9PROT</name>
<dbReference type="Proteomes" id="UP000554286">
    <property type="component" value="Unassembled WGS sequence"/>
</dbReference>
<dbReference type="GO" id="GO:0003677">
    <property type="term" value="F:DNA binding"/>
    <property type="evidence" value="ECO:0007669"/>
    <property type="project" value="UniProtKB-KW"/>
</dbReference>
<dbReference type="RefSeq" id="WP_184047523.1">
    <property type="nucleotide sequence ID" value="NZ_JACIGK010000032.1"/>
</dbReference>
<protein>
    <submittedName>
        <fullName evidence="1">Putative DNA-binding transcriptional regulator AlpA</fullName>
    </submittedName>
</protein>
<proteinExistence type="predicted"/>
<comment type="caution">
    <text evidence="1">The sequence shown here is derived from an EMBL/GenBank/DDBJ whole genome shotgun (WGS) entry which is preliminary data.</text>
</comment>
<dbReference type="EMBL" id="JACIGK010000032">
    <property type="protein sequence ID" value="MBB4267692.1"/>
    <property type="molecule type" value="Genomic_DNA"/>
</dbReference>
<organism evidence="1 2">
    <name type="scientific">Roseospira visakhapatnamensis</name>
    <dbReference type="NCBI Taxonomy" id="390880"/>
    <lineage>
        <taxon>Bacteria</taxon>
        <taxon>Pseudomonadati</taxon>
        <taxon>Pseudomonadota</taxon>
        <taxon>Alphaproteobacteria</taxon>
        <taxon>Rhodospirillales</taxon>
        <taxon>Rhodospirillaceae</taxon>
        <taxon>Roseospira</taxon>
    </lineage>
</organism>
<reference evidence="1 2" key="1">
    <citation type="submission" date="2020-08" db="EMBL/GenBank/DDBJ databases">
        <title>Genome sequencing of Purple Non-Sulfur Bacteria from various extreme environments.</title>
        <authorList>
            <person name="Mayer M."/>
        </authorList>
    </citation>
    <scope>NUCLEOTIDE SEQUENCE [LARGE SCALE GENOMIC DNA]</scope>
    <source>
        <strain evidence="1 2">JA131</strain>
    </source>
</reference>
<dbReference type="AlphaFoldDB" id="A0A7W6WBM4"/>